<dbReference type="InterPro" id="IPR019557">
    <property type="entry name" value="AminoTfrase-like_pln_mobile"/>
</dbReference>
<evidence type="ECO:0000313" key="2">
    <source>
        <dbReference type="EMBL" id="KYP73572.1"/>
    </source>
</evidence>
<keyword evidence="3" id="KW-1185">Reference proteome</keyword>
<dbReference type="PANTHER" id="PTHR46033:SF8">
    <property type="entry name" value="PROTEIN MAINTENANCE OF MERISTEMS-LIKE"/>
    <property type="match status" value="1"/>
</dbReference>
<dbReference type="Gramene" id="C.cajan_06048.t">
    <property type="protein sequence ID" value="C.cajan_06048.t.cds1"/>
    <property type="gene ID" value="C.cajan_06048"/>
</dbReference>
<dbReference type="AlphaFoldDB" id="A0A151U2L2"/>
<gene>
    <name evidence="2" type="ORF">KK1_006215</name>
</gene>
<accession>A0A151U2L2</accession>
<feature type="domain" description="Aminotransferase-like plant mobile" evidence="1">
    <location>
        <begin position="16"/>
        <end position="216"/>
    </location>
</feature>
<protein>
    <submittedName>
        <fullName evidence="2">Serine/threonine protein phosphatase 7 long form isogeny</fullName>
    </submittedName>
</protein>
<evidence type="ECO:0000259" key="1">
    <source>
        <dbReference type="Pfam" id="PF10536"/>
    </source>
</evidence>
<dbReference type="Proteomes" id="UP000075243">
    <property type="component" value="Chromosome 2"/>
</dbReference>
<organism evidence="2 3">
    <name type="scientific">Cajanus cajan</name>
    <name type="common">Pigeon pea</name>
    <name type="synonym">Cajanus indicus</name>
    <dbReference type="NCBI Taxonomy" id="3821"/>
    <lineage>
        <taxon>Eukaryota</taxon>
        <taxon>Viridiplantae</taxon>
        <taxon>Streptophyta</taxon>
        <taxon>Embryophyta</taxon>
        <taxon>Tracheophyta</taxon>
        <taxon>Spermatophyta</taxon>
        <taxon>Magnoliopsida</taxon>
        <taxon>eudicotyledons</taxon>
        <taxon>Gunneridae</taxon>
        <taxon>Pentapetalae</taxon>
        <taxon>rosids</taxon>
        <taxon>fabids</taxon>
        <taxon>Fabales</taxon>
        <taxon>Fabaceae</taxon>
        <taxon>Papilionoideae</taxon>
        <taxon>50 kb inversion clade</taxon>
        <taxon>NPAAA clade</taxon>
        <taxon>indigoferoid/millettioid clade</taxon>
        <taxon>Phaseoleae</taxon>
        <taxon>Cajanus</taxon>
    </lineage>
</organism>
<dbReference type="PANTHER" id="PTHR46033">
    <property type="entry name" value="PROTEIN MAIN-LIKE 2"/>
    <property type="match status" value="1"/>
</dbReference>
<name>A0A151U2L2_CAJCA</name>
<sequence length="234" mass="26964">MPTPDPRIEHFLEVVGFGKVVKIRHFKIDDCLITSLVEIWRPETHTFHLSVGECMVTLEHVALQLGLRIDDKPVTGPTFFDWDELCYELLGFLPLKGEALVGSSIKLKWLRDHTIALPDEPTEQQLHQHCRAYILGLIDGVIMPDKSGNRIHLMYLPLLADLERARRYSWGSACLAHLYREMCRAIYPSSKKMGGCSLLLQSWAWYRMSFIQPRAQRDITFLLASRYGLIFIPL</sequence>
<reference evidence="2 3" key="1">
    <citation type="journal article" date="2012" name="Nat. Biotechnol.">
        <title>Draft genome sequence of pigeonpea (Cajanus cajan), an orphan legume crop of resource-poor farmers.</title>
        <authorList>
            <person name="Varshney R.K."/>
            <person name="Chen W."/>
            <person name="Li Y."/>
            <person name="Bharti A.K."/>
            <person name="Saxena R.K."/>
            <person name="Schlueter J.A."/>
            <person name="Donoghue M.T."/>
            <person name="Azam S."/>
            <person name="Fan G."/>
            <person name="Whaley A.M."/>
            <person name="Farmer A.D."/>
            <person name="Sheridan J."/>
            <person name="Iwata A."/>
            <person name="Tuteja R."/>
            <person name="Penmetsa R.V."/>
            <person name="Wu W."/>
            <person name="Upadhyaya H.D."/>
            <person name="Yang S.P."/>
            <person name="Shah T."/>
            <person name="Saxena K.B."/>
            <person name="Michael T."/>
            <person name="McCombie W.R."/>
            <person name="Yang B."/>
            <person name="Zhang G."/>
            <person name="Yang H."/>
            <person name="Wang J."/>
            <person name="Spillane C."/>
            <person name="Cook D.R."/>
            <person name="May G.D."/>
            <person name="Xu X."/>
            <person name="Jackson S.A."/>
        </authorList>
    </citation>
    <scope>NUCLEOTIDE SEQUENCE [LARGE SCALE GENOMIC DNA]</scope>
    <source>
        <strain evidence="3">cv. Asha</strain>
    </source>
</reference>
<dbReference type="InterPro" id="IPR044824">
    <property type="entry name" value="MAIN-like"/>
</dbReference>
<dbReference type="EMBL" id="CM003604">
    <property type="protein sequence ID" value="KYP73572.1"/>
    <property type="molecule type" value="Genomic_DNA"/>
</dbReference>
<proteinExistence type="predicted"/>
<dbReference type="GO" id="GO:0010073">
    <property type="term" value="P:meristem maintenance"/>
    <property type="evidence" value="ECO:0007669"/>
    <property type="project" value="InterPro"/>
</dbReference>
<dbReference type="STRING" id="3821.A0A151U2L2"/>
<dbReference type="OMA" id="TCAARAY"/>
<dbReference type="Pfam" id="PF10536">
    <property type="entry name" value="PMD"/>
    <property type="match status" value="1"/>
</dbReference>
<evidence type="ECO:0000313" key="3">
    <source>
        <dbReference type="Proteomes" id="UP000075243"/>
    </source>
</evidence>